<dbReference type="GO" id="GO:0042254">
    <property type="term" value="P:ribosome biogenesis"/>
    <property type="evidence" value="ECO:0007669"/>
    <property type="project" value="UniProtKB-KW"/>
</dbReference>
<dbReference type="InterPro" id="IPR045056">
    <property type="entry name" value="Nop56/Nop58"/>
</dbReference>
<dbReference type="EMBL" id="JAJJMB010006973">
    <property type="protein sequence ID" value="KAI3932953.1"/>
    <property type="molecule type" value="Genomic_DNA"/>
</dbReference>
<keyword evidence="4" id="KW-0539">Nucleus</keyword>
<dbReference type="InterPro" id="IPR012976">
    <property type="entry name" value="NOSIC"/>
</dbReference>
<feature type="domain" description="Nop" evidence="6">
    <location>
        <begin position="168"/>
        <end position="287"/>
    </location>
</feature>
<evidence type="ECO:0000259" key="6">
    <source>
        <dbReference type="PROSITE" id="PS51358"/>
    </source>
</evidence>
<feature type="region of interest" description="Disordered" evidence="5">
    <location>
        <begin position="315"/>
        <end position="358"/>
    </location>
</feature>
<dbReference type="Proteomes" id="UP001202328">
    <property type="component" value="Unassembled WGS sequence"/>
</dbReference>
<dbReference type="Gene3D" id="1.10.246.90">
    <property type="entry name" value="Nop domain"/>
    <property type="match status" value="1"/>
</dbReference>
<evidence type="ECO:0000256" key="2">
    <source>
        <dbReference type="ARBA" id="ARBA00009211"/>
    </source>
</evidence>
<reference evidence="7" key="1">
    <citation type="submission" date="2022-04" db="EMBL/GenBank/DDBJ databases">
        <title>A functionally conserved STORR gene fusion in Papaver species that diverged 16.8 million years ago.</title>
        <authorList>
            <person name="Catania T."/>
        </authorList>
    </citation>
    <scope>NUCLEOTIDE SEQUENCE</scope>
    <source>
        <strain evidence="7">S-188037</strain>
    </source>
</reference>
<accession>A0AAD4T2D4</accession>
<keyword evidence="8" id="KW-1185">Reference proteome</keyword>
<dbReference type="InterPro" id="IPR042239">
    <property type="entry name" value="Nop_C"/>
</dbReference>
<sequence length="358" mass="39822">MEMMRAIVRRLIGLFSSGPAVQDSAPNKSLDVSERMDDKPTEKMDAKFIEAVRLCDDLDEMVNKYGTTVWNLYDDHFPELANIVPDNVLYAKVVKLMGNRTNAATLDFSKILPEEVETQLKAAAAVSIGCELSELDLININGLCDQVLSLSESRDQLYDDLKTKMNTIAPNLTALVGDLVGARLIAHAGGTLNLAKQPGSTIQVYGAEKAFRRARKTKHATPKYGHIIYNSPLISKASPRMKGKMSRTLAAKIALAIRYDVLGDAQDNTMGVETLNKLEARLRSLEGRAMPRPIETYNRSADAVTPMLYESKIKKKRTKRSLVEKQEKPFETEADAQGQNDISQMHKSNDEEDLIFET</sequence>
<dbReference type="InterPro" id="IPR002687">
    <property type="entry name" value="Nop_dom"/>
</dbReference>
<dbReference type="PROSITE" id="PS51358">
    <property type="entry name" value="NOP"/>
    <property type="match status" value="1"/>
</dbReference>
<proteinExistence type="inferred from homology"/>
<comment type="subcellular location">
    <subcellularLocation>
        <location evidence="1">Nucleus</location>
        <location evidence="1">Nucleolus</location>
    </subcellularLocation>
</comment>
<dbReference type="Pfam" id="PF01798">
    <property type="entry name" value="Nop"/>
    <property type="match status" value="1"/>
</dbReference>
<name>A0AAD4T2D4_9MAGN</name>
<evidence type="ECO:0000313" key="8">
    <source>
        <dbReference type="Proteomes" id="UP001202328"/>
    </source>
</evidence>
<keyword evidence="3" id="KW-0690">Ribosome biogenesis</keyword>
<dbReference type="GO" id="GO:0032040">
    <property type="term" value="C:small-subunit processome"/>
    <property type="evidence" value="ECO:0007669"/>
    <property type="project" value="InterPro"/>
</dbReference>
<protein>
    <recommendedName>
        <fullName evidence="6">Nop domain-containing protein</fullName>
    </recommendedName>
</protein>
<gene>
    <name evidence="7" type="ORF">MKW98_029186</name>
</gene>
<evidence type="ECO:0000256" key="5">
    <source>
        <dbReference type="SAM" id="MobiDB-lite"/>
    </source>
</evidence>
<dbReference type="GO" id="GO:0030515">
    <property type="term" value="F:snoRNA binding"/>
    <property type="evidence" value="ECO:0007669"/>
    <property type="project" value="InterPro"/>
</dbReference>
<dbReference type="SMART" id="SM00931">
    <property type="entry name" value="NOSIC"/>
    <property type="match status" value="1"/>
</dbReference>
<evidence type="ECO:0000256" key="3">
    <source>
        <dbReference type="ARBA" id="ARBA00022517"/>
    </source>
</evidence>
<feature type="compositionally biased region" description="Polar residues" evidence="5">
    <location>
        <begin position="337"/>
        <end position="346"/>
    </location>
</feature>
<dbReference type="PANTHER" id="PTHR10894">
    <property type="entry name" value="NUCLEOLAR PROTEIN 5 NUCLEOLAR PROTEIN NOP5 NOP58"/>
    <property type="match status" value="1"/>
</dbReference>
<dbReference type="Gene3D" id="1.10.287.4070">
    <property type="match status" value="1"/>
</dbReference>
<comment type="caution">
    <text evidence="7">The sequence shown here is derived from an EMBL/GenBank/DDBJ whole genome shotgun (WGS) entry which is preliminary data.</text>
</comment>
<organism evidence="7 8">
    <name type="scientific">Papaver atlanticum</name>
    <dbReference type="NCBI Taxonomy" id="357466"/>
    <lineage>
        <taxon>Eukaryota</taxon>
        <taxon>Viridiplantae</taxon>
        <taxon>Streptophyta</taxon>
        <taxon>Embryophyta</taxon>
        <taxon>Tracheophyta</taxon>
        <taxon>Spermatophyta</taxon>
        <taxon>Magnoliopsida</taxon>
        <taxon>Ranunculales</taxon>
        <taxon>Papaveraceae</taxon>
        <taxon>Papaveroideae</taxon>
        <taxon>Papaver</taxon>
    </lineage>
</organism>
<dbReference type="SUPFAM" id="SSF89124">
    <property type="entry name" value="Nop domain"/>
    <property type="match status" value="1"/>
</dbReference>
<dbReference type="InterPro" id="IPR036070">
    <property type="entry name" value="Nop_dom_sf"/>
</dbReference>
<feature type="compositionally biased region" description="Basic and acidic residues" evidence="5">
    <location>
        <begin position="321"/>
        <end position="331"/>
    </location>
</feature>
<dbReference type="PANTHER" id="PTHR10894:SF1">
    <property type="entry name" value="NUCLEOLAR PROTEIN 58"/>
    <property type="match status" value="1"/>
</dbReference>
<comment type="similarity">
    <text evidence="2">Belongs to the NOP5/NOP56 family.</text>
</comment>
<evidence type="ECO:0000256" key="4">
    <source>
        <dbReference type="ARBA" id="ARBA00023242"/>
    </source>
</evidence>
<dbReference type="GO" id="GO:0031428">
    <property type="term" value="C:box C/D methylation guide snoRNP complex"/>
    <property type="evidence" value="ECO:0007669"/>
    <property type="project" value="InterPro"/>
</dbReference>
<evidence type="ECO:0000313" key="7">
    <source>
        <dbReference type="EMBL" id="KAI3932953.1"/>
    </source>
</evidence>
<dbReference type="AlphaFoldDB" id="A0AAD4T2D4"/>
<evidence type="ECO:0000256" key="1">
    <source>
        <dbReference type="ARBA" id="ARBA00004604"/>
    </source>
</evidence>